<dbReference type="AlphaFoldDB" id="A0A9D1UBX0"/>
<comment type="caution">
    <text evidence="1">The sequence shown here is derived from an EMBL/GenBank/DDBJ whole genome shotgun (WGS) entry which is preliminary data.</text>
</comment>
<dbReference type="Gene3D" id="2.170.120.40">
    <property type="entry name" value="YbbR-like domain"/>
    <property type="match status" value="2"/>
</dbReference>
<dbReference type="InterPro" id="IPR012505">
    <property type="entry name" value="YbbR"/>
</dbReference>
<dbReference type="EMBL" id="DXGH01000065">
    <property type="protein sequence ID" value="HIW82184.1"/>
    <property type="molecule type" value="Genomic_DNA"/>
</dbReference>
<dbReference type="Gene3D" id="2.170.120.30">
    <property type="match status" value="2"/>
</dbReference>
<dbReference type="PANTHER" id="PTHR37804">
    <property type="entry name" value="CDAA REGULATORY PROTEIN CDAR"/>
    <property type="match status" value="1"/>
</dbReference>
<evidence type="ECO:0000313" key="2">
    <source>
        <dbReference type="Proteomes" id="UP000824265"/>
    </source>
</evidence>
<gene>
    <name evidence="1" type="ORF">H9742_11835</name>
</gene>
<dbReference type="PANTHER" id="PTHR37804:SF1">
    <property type="entry name" value="CDAA REGULATORY PROTEIN CDAR"/>
    <property type="match status" value="1"/>
</dbReference>
<dbReference type="Proteomes" id="UP000824265">
    <property type="component" value="Unassembled WGS sequence"/>
</dbReference>
<dbReference type="InterPro" id="IPR053154">
    <property type="entry name" value="c-di-AMP_regulator"/>
</dbReference>
<protein>
    <recommendedName>
        <fullName evidence="3">YbbR-like protein</fullName>
    </recommendedName>
</protein>
<proteinExistence type="predicted"/>
<name>A0A9D1UBX0_9FIRM</name>
<accession>A0A9D1UBX0</accession>
<reference evidence="1" key="2">
    <citation type="submission" date="2021-04" db="EMBL/GenBank/DDBJ databases">
        <authorList>
            <person name="Gilroy R."/>
        </authorList>
    </citation>
    <scope>NUCLEOTIDE SEQUENCE</scope>
    <source>
        <strain evidence="1">CHK195-6426</strain>
    </source>
</reference>
<reference evidence="1" key="1">
    <citation type="journal article" date="2021" name="PeerJ">
        <title>Extensive microbial diversity within the chicken gut microbiome revealed by metagenomics and culture.</title>
        <authorList>
            <person name="Gilroy R."/>
            <person name="Ravi A."/>
            <person name="Getino M."/>
            <person name="Pursley I."/>
            <person name="Horton D.L."/>
            <person name="Alikhan N.F."/>
            <person name="Baker D."/>
            <person name="Gharbi K."/>
            <person name="Hall N."/>
            <person name="Watson M."/>
            <person name="Adriaenssens E.M."/>
            <person name="Foster-Nyarko E."/>
            <person name="Jarju S."/>
            <person name="Secka A."/>
            <person name="Antonio M."/>
            <person name="Oren A."/>
            <person name="Chaudhuri R.R."/>
            <person name="La Ragione R."/>
            <person name="Hildebrand F."/>
            <person name="Pallen M.J."/>
        </authorList>
    </citation>
    <scope>NUCLEOTIDE SEQUENCE</scope>
    <source>
        <strain evidence="1">CHK195-6426</strain>
    </source>
</reference>
<sequence>MRKKIFKNWGLKLVSLILAFILWFLVVQIDDPIGTIRFNNITVRLTNTELLDEENKVYEVLDNTDSVNVTVSAPRSIREQLRASDIVAEADISKLTDINTVAITYSVNYEIDSIEGDHDAVRLSVEDKSSKWVRLQTNTVGEVADGYMVASATPDQTLIEVTGPESVIESISYAAVEIDVTGATNSLSANVDVQLYDGDGNLVDSASVRKNVSYVRIEVEILAVKTVPIELNVAGEPQEGYLVTGVTESSPASIQIAGSAYTLSGISRISIPEEELDISGATENFVKTIDIRDYLPENVSLADSSYNGRVTATVYIEPQVEKTLEIPAENISLVNAPEGVDVQLQEDYTTYTLNVYGLDAYITPLEESAVRGTVDIGAWMADEEREELSPGTYFIPITFDLAEEVNLESRVYARVVVTRLEEQ</sequence>
<dbReference type="Pfam" id="PF07949">
    <property type="entry name" value="YbbR"/>
    <property type="match status" value="2"/>
</dbReference>
<evidence type="ECO:0008006" key="3">
    <source>
        <dbReference type="Google" id="ProtNLM"/>
    </source>
</evidence>
<organism evidence="1 2">
    <name type="scientific">Candidatus Acetatifactor stercoripullorum</name>
    <dbReference type="NCBI Taxonomy" id="2838414"/>
    <lineage>
        <taxon>Bacteria</taxon>
        <taxon>Bacillati</taxon>
        <taxon>Bacillota</taxon>
        <taxon>Clostridia</taxon>
        <taxon>Lachnospirales</taxon>
        <taxon>Lachnospiraceae</taxon>
        <taxon>Acetatifactor</taxon>
    </lineage>
</organism>
<dbReference type="RefSeq" id="WP_318702777.1">
    <property type="nucleotide sequence ID" value="NZ_CALWMU010000007.1"/>
</dbReference>
<evidence type="ECO:0000313" key="1">
    <source>
        <dbReference type="EMBL" id="HIW82184.1"/>
    </source>
</evidence>